<keyword evidence="3" id="KW-0998">Cell outer membrane</keyword>
<keyword evidence="8" id="KW-1185">Reference proteome</keyword>
<dbReference type="CDD" id="cd07185">
    <property type="entry name" value="OmpA_C-like"/>
    <property type="match status" value="1"/>
</dbReference>
<gene>
    <name evidence="7" type="ORF">KAK11_18990</name>
</gene>
<dbReference type="Gene3D" id="3.30.1330.60">
    <property type="entry name" value="OmpA-like domain"/>
    <property type="match status" value="1"/>
</dbReference>
<evidence type="ECO:0000313" key="7">
    <source>
        <dbReference type="EMBL" id="MBQ0937419.1"/>
    </source>
</evidence>
<name>A0ABS5E1X5_9BURK</name>
<accession>A0ABS5E1X5</accession>
<feature type="domain" description="OmpA-like" evidence="6">
    <location>
        <begin position="153"/>
        <end position="268"/>
    </location>
</feature>
<evidence type="ECO:0000259" key="6">
    <source>
        <dbReference type="PROSITE" id="PS51123"/>
    </source>
</evidence>
<dbReference type="PRINTS" id="PR01021">
    <property type="entry name" value="OMPADOMAIN"/>
</dbReference>
<dbReference type="InterPro" id="IPR036737">
    <property type="entry name" value="OmpA-like_sf"/>
</dbReference>
<dbReference type="InterPro" id="IPR006664">
    <property type="entry name" value="OMP_bac"/>
</dbReference>
<evidence type="ECO:0000313" key="8">
    <source>
        <dbReference type="Proteomes" id="UP000672097"/>
    </source>
</evidence>
<dbReference type="Gene3D" id="3.40.1520.20">
    <property type="match status" value="1"/>
</dbReference>
<comment type="subcellular location">
    <subcellularLocation>
        <location evidence="1">Cell outer membrane</location>
    </subcellularLocation>
</comment>
<dbReference type="InterPro" id="IPR006665">
    <property type="entry name" value="OmpA-like"/>
</dbReference>
<evidence type="ECO:0000256" key="2">
    <source>
        <dbReference type="ARBA" id="ARBA00023136"/>
    </source>
</evidence>
<keyword evidence="2 4" id="KW-0472">Membrane</keyword>
<evidence type="ECO:0000256" key="3">
    <source>
        <dbReference type="ARBA" id="ARBA00023237"/>
    </source>
</evidence>
<evidence type="ECO:0000256" key="1">
    <source>
        <dbReference type="ARBA" id="ARBA00004442"/>
    </source>
</evidence>
<dbReference type="SUPFAM" id="SSF103088">
    <property type="entry name" value="OmpA-like"/>
    <property type="match status" value="1"/>
</dbReference>
<dbReference type="InterPro" id="IPR050330">
    <property type="entry name" value="Bact_OuterMem_StrucFunc"/>
</dbReference>
<proteinExistence type="predicted"/>
<sequence>MPVLCLASLWPGLLGAQVPAARPAAAAPAASAPAASRLGQVVVAGTVPDESTRQAILARVRELYGNDRVVDQLGVGNLVAPPNWSQHVQRALHPDLKQVSRGQLSIQGNVLEIKGEVSNEAQRQQVLSQIATQLNNPTYTVRNSLRVSAAGQEVVDAALANRIVEFEPSSATLTATGQAVLDQLAPVLLQLSGRKFEVIGHTDALGARAANVALSAARAETVKAYLAKKGVPEANITTSGVGPDRPVADNNLAEGRARNRRIEFRVSQ</sequence>
<keyword evidence="5" id="KW-0732">Signal</keyword>
<protein>
    <submittedName>
        <fullName evidence="7">OmpA family protein</fullName>
    </submittedName>
</protein>
<dbReference type="Proteomes" id="UP000672097">
    <property type="component" value="Unassembled WGS sequence"/>
</dbReference>
<feature type="signal peptide" evidence="5">
    <location>
        <begin position="1"/>
        <end position="16"/>
    </location>
</feature>
<dbReference type="PANTHER" id="PTHR30329">
    <property type="entry name" value="STATOR ELEMENT OF FLAGELLAR MOTOR COMPLEX"/>
    <property type="match status" value="1"/>
</dbReference>
<dbReference type="PANTHER" id="PTHR30329:SF21">
    <property type="entry name" value="LIPOPROTEIN YIAD-RELATED"/>
    <property type="match status" value="1"/>
</dbReference>
<dbReference type="Pfam" id="PF00691">
    <property type="entry name" value="OmpA"/>
    <property type="match status" value="1"/>
</dbReference>
<organism evidence="7 8">
    <name type="scientific">Ideonella paludis</name>
    <dbReference type="NCBI Taxonomy" id="1233411"/>
    <lineage>
        <taxon>Bacteria</taxon>
        <taxon>Pseudomonadati</taxon>
        <taxon>Pseudomonadota</taxon>
        <taxon>Betaproteobacteria</taxon>
        <taxon>Burkholderiales</taxon>
        <taxon>Sphaerotilaceae</taxon>
        <taxon>Ideonella</taxon>
    </lineage>
</organism>
<comment type="caution">
    <text evidence="7">The sequence shown here is derived from an EMBL/GenBank/DDBJ whole genome shotgun (WGS) entry which is preliminary data.</text>
</comment>
<reference evidence="7 8" key="1">
    <citation type="submission" date="2021-04" db="EMBL/GenBank/DDBJ databases">
        <title>The genome sequence of type strain Ideonella paludis KCTC 32238.</title>
        <authorList>
            <person name="Liu Y."/>
        </authorList>
    </citation>
    <scope>NUCLEOTIDE SEQUENCE [LARGE SCALE GENOMIC DNA]</scope>
    <source>
        <strain evidence="7 8">KCTC 32238</strain>
    </source>
</reference>
<dbReference type="PROSITE" id="PS51123">
    <property type="entry name" value="OMPA_2"/>
    <property type="match status" value="1"/>
</dbReference>
<feature type="chain" id="PRO_5046110982" evidence="5">
    <location>
        <begin position="17"/>
        <end position="268"/>
    </location>
</feature>
<dbReference type="PRINTS" id="PR01023">
    <property type="entry name" value="NAFLGMOTY"/>
</dbReference>
<dbReference type="EMBL" id="JAGQDG010000008">
    <property type="protein sequence ID" value="MBQ0937419.1"/>
    <property type="molecule type" value="Genomic_DNA"/>
</dbReference>
<evidence type="ECO:0000256" key="4">
    <source>
        <dbReference type="PROSITE-ProRule" id="PRU00473"/>
    </source>
</evidence>
<evidence type="ECO:0000256" key="5">
    <source>
        <dbReference type="SAM" id="SignalP"/>
    </source>
</evidence>